<feature type="transmembrane region" description="Helical" evidence="1">
    <location>
        <begin position="376"/>
        <end position="398"/>
    </location>
</feature>
<evidence type="ECO:0000259" key="2">
    <source>
        <dbReference type="Pfam" id="PF01553"/>
    </source>
</evidence>
<keyword evidence="1" id="KW-1133">Transmembrane helix</keyword>
<reference evidence="3 4" key="1">
    <citation type="submission" date="2016-08" db="EMBL/GenBank/DDBJ databases">
        <title>Genomes of anaerobic fungi encode conserved fungal cellulosomes for biomass hydrolysis.</title>
        <authorList>
            <consortium name="DOE Joint Genome Institute"/>
            <person name="Haitjema C.H."/>
            <person name="Gilmore S.P."/>
            <person name="Henske J.K."/>
            <person name="Solomon K.V."/>
            <person name="De Groot R."/>
            <person name="Kuo A."/>
            <person name="Mondo S.J."/>
            <person name="Salamov A.A."/>
            <person name="Labutti K."/>
            <person name="Zhao Z."/>
            <person name="Chiniquy J."/>
            <person name="Barry K."/>
            <person name="Brewer H.M."/>
            <person name="Purvine S.O."/>
            <person name="Wright A.T."/>
            <person name="Boxma B."/>
            <person name="Van Alen T."/>
            <person name="Hackstein J.H."/>
            <person name="Baker S.E."/>
            <person name="Grigoriev I.V."/>
            <person name="O'Malley M.A."/>
        </authorList>
    </citation>
    <scope>NUCLEOTIDE SEQUENCE [LARGE SCALE GENOMIC DNA]</scope>
    <source>
        <strain evidence="4">finn</strain>
    </source>
</reference>
<feature type="domain" description="Phospholipid/glycerol acyltransferase" evidence="2">
    <location>
        <begin position="26"/>
        <end position="174"/>
    </location>
</feature>
<dbReference type="OrthoDB" id="5567124at2759"/>
<dbReference type="AlphaFoldDB" id="A0A1Y1VEL8"/>
<dbReference type="PANTHER" id="PTHR31605:SF0">
    <property type="entry name" value="GLYCEROL-3-PHOSPHATE O-ACYLTRANSFERASE 1"/>
    <property type="match status" value="1"/>
</dbReference>
<evidence type="ECO:0000313" key="3">
    <source>
        <dbReference type="EMBL" id="ORX54286.1"/>
    </source>
</evidence>
<keyword evidence="1" id="KW-0472">Membrane</keyword>
<dbReference type="GO" id="GO:0008654">
    <property type="term" value="P:phospholipid biosynthetic process"/>
    <property type="evidence" value="ECO:0007669"/>
    <property type="project" value="TreeGrafter"/>
</dbReference>
<feature type="transmembrane region" description="Helical" evidence="1">
    <location>
        <begin position="450"/>
        <end position="469"/>
    </location>
</feature>
<feature type="transmembrane region" description="Helical" evidence="1">
    <location>
        <begin position="424"/>
        <end position="444"/>
    </location>
</feature>
<sequence length="577" mass="67675">MTIKDITFCIARGILKIAANVYYSSIIIENEEFVPEDGIPTFICCNHPNSLTGNNQKFYLSSLSRKKRKHVRITCKDTLFKMNFLYWAFNTMLNSVPIMRRREYGDKIDNTEAFANLIKSLEKGDSVILFPEGYSRYNSTAGNFLMGVSNITSEVLTRNRSNSDFKINILPLSINYAHREKFRSNMIITCHRPIVLNPIDNEDLIIDKNNIKDSQRQAPFKPAKSLTLAMDKIIRNGILDSPNWEYIEYAHTARNLYCSYGLDITFGNYIRLTKRFLDVFARQEKQIEKEKKINYEKEKDLNVDRYVFEDNGKEDKITKLGPLDFNKVEKSIDIDQLNKSLKEYQDILDKIKIKDAKLISKESLGKSISIIIVETLLLFIYLLFLIPYCIIWLPILIIGKKYERKAMTSGDLEDNFDEIAQKKILSGLVVVLCWYSIFIFITLFTLNITYFLGVVIGYPLIMVLGVIILENYSRSQRNIMYNIRLIKLKYFQNDSYIKYLRIRDEIKFLYIVDLYNNIQILSRAMNLPSDSEVLKSNKNTLYSEESNIFYKIYIKLLRKEDWNDTLRTRDIIRYSKE</sequence>
<comment type="caution">
    <text evidence="3">The sequence shown here is derived from an EMBL/GenBank/DDBJ whole genome shotgun (WGS) entry which is preliminary data.</text>
</comment>
<evidence type="ECO:0000256" key="1">
    <source>
        <dbReference type="SAM" id="Phobius"/>
    </source>
</evidence>
<organism evidence="3 4">
    <name type="scientific">Piromyces finnis</name>
    <dbReference type="NCBI Taxonomy" id="1754191"/>
    <lineage>
        <taxon>Eukaryota</taxon>
        <taxon>Fungi</taxon>
        <taxon>Fungi incertae sedis</taxon>
        <taxon>Chytridiomycota</taxon>
        <taxon>Chytridiomycota incertae sedis</taxon>
        <taxon>Neocallimastigomycetes</taxon>
        <taxon>Neocallimastigales</taxon>
        <taxon>Neocallimastigaceae</taxon>
        <taxon>Piromyces</taxon>
    </lineage>
</organism>
<gene>
    <name evidence="3" type="ORF">BCR36DRAFT_410828</name>
</gene>
<dbReference type="EMBL" id="MCFH01000011">
    <property type="protein sequence ID" value="ORX54286.1"/>
    <property type="molecule type" value="Genomic_DNA"/>
</dbReference>
<dbReference type="GO" id="GO:0016287">
    <property type="term" value="F:glycerone-phosphate O-acyltransferase activity"/>
    <property type="evidence" value="ECO:0007669"/>
    <property type="project" value="TreeGrafter"/>
</dbReference>
<dbReference type="Pfam" id="PF01553">
    <property type="entry name" value="Acyltransferase"/>
    <property type="match status" value="1"/>
</dbReference>
<dbReference type="SUPFAM" id="SSF69593">
    <property type="entry name" value="Glycerol-3-phosphate (1)-acyltransferase"/>
    <property type="match status" value="1"/>
</dbReference>
<accession>A0A1Y1VEL8</accession>
<keyword evidence="4" id="KW-1185">Reference proteome</keyword>
<keyword evidence="1" id="KW-0812">Transmembrane</keyword>
<protein>
    <recommendedName>
        <fullName evidence="2">Phospholipid/glycerol acyltransferase domain-containing protein</fullName>
    </recommendedName>
</protein>
<dbReference type="PANTHER" id="PTHR31605">
    <property type="entry name" value="GLYCEROL-3-PHOSPHATE O-ACYLTRANSFERASE 1"/>
    <property type="match status" value="1"/>
</dbReference>
<dbReference type="InterPro" id="IPR002123">
    <property type="entry name" value="Plipid/glycerol_acylTrfase"/>
</dbReference>
<reference evidence="3 4" key="2">
    <citation type="submission" date="2016-08" db="EMBL/GenBank/DDBJ databases">
        <title>Pervasive Adenine N6-methylation of Active Genes in Fungi.</title>
        <authorList>
            <consortium name="DOE Joint Genome Institute"/>
            <person name="Mondo S.J."/>
            <person name="Dannebaum R.O."/>
            <person name="Kuo R.C."/>
            <person name="Labutti K."/>
            <person name="Haridas S."/>
            <person name="Kuo A."/>
            <person name="Salamov A."/>
            <person name="Ahrendt S.R."/>
            <person name="Lipzen A."/>
            <person name="Sullivan W."/>
            <person name="Andreopoulos W.B."/>
            <person name="Clum A."/>
            <person name="Lindquist E."/>
            <person name="Daum C."/>
            <person name="Ramamoorthy G.K."/>
            <person name="Gryganskyi A."/>
            <person name="Culley D."/>
            <person name="Magnuson J.K."/>
            <person name="James T.Y."/>
            <person name="O'Malley M.A."/>
            <person name="Stajich J.E."/>
            <person name="Spatafora J.W."/>
            <person name="Visel A."/>
            <person name="Grigoriev I.V."/>
        </authorList>
    </citation>
    <scope>NUCLEOTIDE SEQUENCE [LARGE SCALE GENOMIC DNA]</scope>
    <source>
        <strain evidence="4">finn</strain>
    </source>
</reference>
<dbReference type="Proteomes" id="UP000193719">
    <property type="component" value="Unassembled WGS sequence"/>
</dbReference>
<dbReference type="InterPro" id="IPR052744">
    <property type="entry name" value="GPAT/DAPAT"/>
</dbReference>
<evidence type="ECO:0000313" key="4">
    <source>
        <dbReference type="Proteomes" id="UP000193719"/>
    </source>
</evidence>
<dbReference type="GO" id="GO:0004366">
    <property type="term" value="F:glycerol-3-phosphate O-acyltransferase activity"/>
    <property type="evidence" value="ECO:0007669"/>
    <property type="project" value="TreeGrafter"/>
</dbReference>
<proteinExistence type="predicted"/>
<name>A0A1Y1VEL8_9FUNG</name>